<reference evidence="2" key="2">
    <citation type="submission" date="2025-08" db="UniProtKB">
        <authorList>
            <consortium name="Ensembl"/>
        </authorList>
    </citation>
    <scope>IDENTIFICATION</scope>
</reference>
<evidence type="ECO:0000313" key="3">
    <source>
        <dbReference type="Proteomes" id="UP000028760"/>
    </source>
</evidence>
<protein>
    <submittedName>
        <fullName evidence="2">Uncharacterized LOC103144297</fullName>
    </submittedName>
</protein>
<dbReference type="STRING" id="48698.ENSPFOP00000016251"/>
<dbReference type="AlphaFoldDB" id="A0A087YDZ8"/>
<feature type="compositionally biased region" description="Basic and acidic residues" evidence="1">
    <location>
        <begin position="133"/>
        <end position="144"/>
    </location>
</feature>
<evidence type="ECO:0000313" key="2">
    <source>
        <dbReference type="Ensembl" id="ENSPFOP00000016251.2"/>
    </source>
</evidence>
<dbReference type="OMA" id="CDFCQAV"/>
<reference evidence="2" key="3">
    <citation type="submission" date="2025-09" db="UniProtKB">
        <authorList>
            <consortium name="Ensembl"/>
        </authorList>
    </citation>
    <scope>IDENTIFICATION</scope>
</reference>
<dbReference type="GeneTree" id="ENSGT00670000099474"/>
<dbReference type="Ensembl" id="ENSPFOT00000016273.2">
    <property type="protein sequence ID" value="ENSPFOP00000016251.2"/>
    <property type="gene ID" value="ENSPFOG00000016194.2"/>
</dbReference>
<dbReference type="KEGG" id="pfor:103144297"/>
<dbReference type="PANTHER" id="PTHR15249:SF0">
    <property type="entry name" value="TRAF FAMILY MEMBER-ASSOCIATED NF-KAPPA-B ACTIVATOR"/>
    <property type="match status" value="1"/>
</dbReference>
<dbReference type="OrthoDB" id="8769224at2759"/>
<dbReference type="GeneID" id="103144297"/>
<dbReference type="InterPro" id="IPR039669">
    <property type="entry name" value="TANK"/>
</dbReference>
<accession>A0A087YDZ8</accession>
<evidence type="ECO:0000256" key="1">
    <source>
        <dbReference type="SAM" id="MobiDB-lite"/>
    </source>
</evidence>
<dbReference type="eggNOG" id="ENOG502S96R">
    <property type="taxonomic scope" value="Eukaryota"/>
</dbReference>
<dbReference type="GO" id="GO:0043124">
    <property type="term" value="P:negative regulation of canonical NF-kappaB signal transduction"/>
    <property type="evidence" value="ECO:0007669"/>
    <property type="project" value="InterPro"/>
</dbReference>
<name>A0A087YDZ8_POEFO</name>
<feature type="region of interest" description="Disordered" evidence="1">
    <location>
        <begin position="68"/>
        <end position="88"/>
    </location>
</feature>
<dbReference type="EMBL" id="AYCK01008772">
    <property type="status" value="NOT_ANNOTATED_CDS"/>
    <property type="molecule type" value="Genomic_DNA"/>
</dbReference>
<organism evidence="2 3">
    <name type="scientific">Poecilia formosa</name>
    <name type="common">Amazon molly</name>
    <name type="synonym">Limia formosa</name>
    <dbReference type="NCBI Taxonomy" id="48698"/>
    <lineage>
        <taxon>Eukaryota</taxon>
        <taxon>Metazoa</taxon>
        <taxon>Chordata</taxon>
        <taxon>Craniata</taxon>
        <taxon>Vertebrata</taxon>
        <taxon>Euteleostomi</taxon>
        <taxon>Actinopterygii</taxon>
        <taxon>Neopterygii</taxon>
        <taxon>Teleostei</taxon>
        <taxon>Neoteleostei</taxon>
        <taxon>Acanthomorphata</taxon>
        <taxon>Ovalentaria</taxon>
        <taxon>Atherinomorphae</taxon>
        <taxon>Cyprinodontiformes</taxon>
        <taxon>Poeciliidae</taxon>
        <taxon>Poeciliinae</taxon>
        <taxon>Poecilia</taxon>
    </lineage>
</organism>
<keyword evidence="3" id="KW-1185">Reference proteome</keyword>
<dbReference type="Proteomes" id="UP000028760">
    <property type="component" value="Unassembled WGS sequence"/>
</dbReference>
<reference evidence="3" key="1">
    <citation type="submission" date="2013-10" db="EMBL/GenBank/DDBJ databases">
        <authorList>
            <person name="Schartl M."/>
            <person name="Warren W."/>
        </authorList>
    </citation>
    <scope>NUCLEOTIDE SEQUENCE [LARGE SCALE GENOMIC DNA]</scope>
    <source>
        <strain evidence="3">female</strain>
    </source>
</reference>
<dbReference type="RefSeq" id="XP_007561272.1">
    <property type="nucleotide sequence ID" value="XM_007561210.2"/>
</dbReference>
<sequence length="211" mass="23153">MEDAYSELYQQFLRLRSLCLRQASLLHRLTTALQKQQGVSVSEVEVSDLISIPVQCSHEVPAFLYEKPQPLTSAGPDPTPPHGAEHASRNVGCASGVLAEGMSKLSVNMPCQRKQDAKTEMLNPFVFNTEFSKLHADSPSRSKPSEQNGPGERRAPYMMPMTDGGLLNLSGGAMMSEVAMHSHVCDFCQAVFPGDSTTRGEFLRHLHTHVT</sequence>
<proteinExistence type="predicted"/>
<dbReference type="RefSeq" id="XP_007561271.1">
    <property type="nucleotide sequence ID" value="XM_007561209.2"/>
</dbReference>
<feature type="region of interest" description="Disordered" evidence="1">
    <location>
        <begin position="133"/>
        <end position="160"/>
    </location>
</feature>
<dbReference type="PANTHER" id="PTHR15249">
    <property type="entry name" value="TRAF FAMILY MEMBER-ASSOCIATED NF-KAPPA-B ACTIVATOR"/>
    <property type="match status" value="1"/>
</dbReference>